<keyword evidence="3" id="KW-1185">Reference proteome</keyword>
<dbReference type="EMBL" id="CP023067">
    <property type="protein sequence ID" value="ASY63489.1"/>
    <property type="molecule type" value="Genomic_DNA"/>
</dbReference>
<reference evidence="2 3" key="1">
    <citation type="submission" date="2017-08" db="EMBL/GenBank/DDBJ databases">
        <title>Multipartite genome sequences of Sinorhizobium species nodulating soybeans.</title>
        <authorList>
            <person name="Tian C.F."/>
        </authorList>
    </citation>
    <scope>NUCLEOTIDE SEQUENCE [LARGE SCALE GENOMIC DNA]</scope>
    <source>
        <strain evidence="2 3">CCBAU 05684</strain>
    </source>
</reference>
<dbReference type="KEGG" id="esj:SJ05684_c20470"/>
<organism evidence="2 3">
    <name type="scientific">Sinorhizobium sojae CCBAU 05684</name>
    <dbReference type="NCBI Taxonomy" id="716928"/>
    <lineage>
        <taxon>Bacteria</taxon>
        <taxon>Pseudomonadati</taxon>
        <taxon>Pseudomonadota</taxon>
        <taxon>Alphaproteobacteria</taxon>
        <taxon>Hyphomicrobiales</taxon>
        <taxon>Rhizobiaceae</taxon>
        <taxon>Sinorhizobium/Ensifer group</taxon>
        <taxon>Sinorhizobium</taxon>
    </lineage>
</organism>
<proteinExistence type="predicted"/>
<accession>A0A249PDZ8</accession>
<sequence length="37" mass="3815">MPLAREPRLRKGACFSEGASPAAYGTAASDVRRAGPP</sequence>
<evidence type="ECO:0000313" key="2">
    <source>
        <dbReference type="EMBL" id="ASY63489.1"/>
    </source>
</evidence>
<gene>
    <name evidence="2" type="ORF">SJ05684_c20470</name>
</gene>
<dbReference type="Proteomes" id="UP000217211">
    <property type="component" value="Chromosome"/>
</dbReference>
<protein>
    <submittedName>
        <fullName evidence="2">Uncharacterized protein</fullName>
    </submittedName>
</protein>
<evidence type="ECO:0000256" key="1">
    <source>
        <dbReference type="SAM" id="MobiDB-lite"/>
    </source>
</evidence>
<dbReference type="AlphaFoldDB" id="A0A249PDZ8"/>
<feature type="region of interest" description="Disordered" evidence="1">
    <location>
        <begin position="17"/>
        <end position="37"/>
    </location>
</feature>
<name>A0A249PDZ8_9HYPH</name>
<evidence type="ECO:0000313" key="3">
    <source>
        <dbReference type="Proteomes" id="UP000217211"/>
    </source>
</evidence>